<reference evidence="1" key="1">
    <citation type="submission" date="2023-02" db="EMBL/GenBank/DDBJ databases">
        <title>Genome of toxic invasive species Heracleum sosnowskyi carries increased number of genes despite the absence of recent whole-genome duplications.</title>
        <authorList>
            <person name="Schelkunov M."/>
            <person name="Shtratnikova V."/>
            <person name="Makarenko M."/>
            <person name="Klepikova A."/>
            <person name="Omelchenko D."/>
            <person name="Novikova G."/>
            <person name="Obukhova E."/>
            <person name="Bogdanov V."/>
            <person name="Penin A."/>
            <person name="Logacheva M."/>
        </authorList>
    </citation>
    <scope>NUCLEOTIDE SEQUENCE</scope>
    <source>
        <strain evidence="1">Hsosn_3</strain>
        <tissue evidence="1">Leaf</tissue>
    </source>
</reference>
<sequence length="112" mass="13316">MHLLIWRTASSGFVQCSDVNRRRNEVVEWALWPTTAIYWLSGYRNLYSTWAQLKISYTIIFTKRLVIVNSVFLVLHLIANKHDVKIHNLFSRKIKIHRSRFLLAMTYECISC</sequence>
<proteinExistence type="predicted"/>
<dbReference type="AlphaFoldDB" id="A0AAD8JF41"/>
<evidence type="ECO:0000313" key="2">
    <source>
        <dbReference type="Proteomes" id="UP001237642"/>
    </source>
</evidence>
<name>A0AAD8JF41_9APIA</name>
<gene>
    <name evidence="1" type="ORF">POM88_002228</name>
</gene>
<organism evidence="1 2">
    <name type="scientific">Heracleum sosnowskyi</name>
    <dbReference type="NCBI Taxonomy" id="360622"/>
    <lineage>
        <taxon>Eukaryota</taxon>
        <taxon>Viridiplantae</taxon>
        <taxon>Streptophyta</taxon>
        <taxon>Embryophyta</taxon>
        <taxon>Tracheophyta</taxon>
        <taxon>Spermatophyta</taxon>
        <taxon>Magnoliopsida</taxon>
        <taxon>eudicotyledons</taxon>
        <taxon>Gunneridae</taxon>
        <taxon>Pentapetalae</taxon>
        <taxon>asterids</taxon>
        <taxon>campanulids</taxon>
        <taxon>Apiales</taxon>
        <taxon>Apiaceae</taxon>
        <taxon>Apioideae</taxon>
        <taxon>apioid superclade</taxon>
        <taxon>Tordylieae</taxon>
        <taxon>Tordyliinae</taxon>
        <taxon>Heracleum</taxon>
    </lineage>
</organism>
<evidence type="ECO:0000313" key="1">
    <source>
        <dbReference type="EMBL" id="KAK1402623.1"/>
    </source>
</evidence>
<reference evidence="1" key="2">
    <citation type="submission" date="2023-05" db="EMBL/GenBank/DDBJ databases">
        <authorList>
            <person name="Schelkunov M.I."/>
        </authorList>
    </citation>
    <scope>NUCLEOTIDE SEQUENCE</scope>
    <source>
        <strain evidence="1">Hsosn_3</strain>
        <tissue evidence="1">Leaf</tissue>
    </source>
</reference>
<comment type="caution">
    <text evidence="1">The sequence shown here is derived from an EMBL/GenBank/DDBJ whole genome shotgun (WGS) entry which is preliminary data.</text>
</comment>
<dbReference type="EMBL" id="JAUIZM010000001">
    <property type="protein sequence ID" value="KAK1402623.1"/>
    <property type="molecule type" value="Genomic_DNA"/>
</dbReference>
<dbReference type="Proteomes" id="UP001237642">
    <property type="component" value="Unassembled WGS sequence"/>
</dbReference>
<accession>A0AAD8JF41</accession>
<keyword evidence="2" id="KW-1185">Reference proteome</keyword>
<protein>
    <submittedName>
        <fullName evidence="1">Uncharacterized protein</fullName>
    </submittedName>
</protein>